<dbReference type="GO" id="GO:0016853">
    <property type="term" value="F:isomerase activity"/>
    <property type="evidence" value="ECO:0007669"/>
    <property type="project" value="UniProtKB-KW"/>
</dbReference>
<dbReference type="PANTHER" id="PTHR12110">
    <property type="entry name" value="HYDROXYPYRUVATE ISOMERASE"/>
    <property type="match status" value="1"/>
</dbReference>
<protein>
    <submittedName>
        <fullName evidence="2">Sugar phosphate isomerase/epimerase</fullName>
    </submittedName>
</protein>
<keyword evidence="3" id="KW-1185">Reference proteome</keyword>
<dbReference type="InterPro" id="IPR050312">
    <property type="entry name" value="IolE/XylAMocC-like"/>
</dbReference>
<organism evidence="2 3">
    <name type="scientific">Aquibacillus albus</name>
    <dbReference type="NCBI Taxonomy" id="1168171"/>
    <lineage>
        <taxon>Bacteria</taxon>
        <taxon>Bacillati</taxon>
        <taxon>Bacillota</taxon>
        <taxon>Bacilli</taxon>
        <taxon>Bacillales</taxon>
        <taxon>Bacillaceae</taxon>
        <taxon>Aquibacillus</taxon>
    </lineage>
</organism>
<dbReference type="Gene3D" id="3.20.20.150">
    <property type="entry name" value="Divalent-metal-dependent TIM barrel enzymes"/>
    <property type="match status" value="1"/>
</dbReference>
<evidence type="ECO:0000313" key="3">
    <source>
        <dbReference type="Proteomes" id="UP001296943"/>
    </source>
</evidence>
<comment type="caution">
    <text evidence="2">The sequence shown here is derived from an EMBL/GenBank/DDBJ whole genome shotgun (WGS) entry which is preliminary data.</text>
</comment>
<evidence type="ECO:0000313" key="2">
    <source>
        <dbReference type="EMBL" id="MBM7570645.1"/>
    </source>
</evidence>
<dbReference type="RefSeq" id="WP_204498059.1">
    <property type="nucleotide sequence ID" value="NZ_JAFBDR010000004.1"/>
</dbReference>
<name>A0ABS2MY87_9BACI</name>
<gene>
    <name evidence="2" type="ORF">JOC48_001123</name>
</gene>
<feature type="domain" description="Xylose isomerase-like TIM barrel" evidence="1">
    <location>
        <begin position="22"/>
        <end position="267"/>
    </location>
</feature>
<sequence>MLKGLTTAGIGDVDSINQFVKLASAHQFDVIDSDGASLDQFIKREGLENAKAFLQDYNIQIGTIGLSVEWRRSEEEFQNGLKQLVIDAEAASSLGCQSCVTYILPSTDLHAAQFMAIATRRLRVCAQILGSYGISLGLEFVGPHHLRTNWKNPFIWNMEQTLDFISAINEQNVGLLVDAYHCYTNRMSFEELTKLNPSQIVHVHINDAKDLPIEQLLDNDRLYPGEGVIDLQGFLKALKKAGYEGPVSQEVLTKQPPEKNPEELLKYSAAAYEKLFKSVGFS</sequence>
<accession>A0ABS2MY87</accession>
<dbReference type="InterPro" id="IPR013022">
    <property type="entry name" value="Xyl_isomerase-like_TIM-brl"/>
</dbReference>
<dbReference type="InterPro" id="IPR036237">
    <property type="entry name" value="Xyl_isomerase-like_sf"/>
</dbReference>
<evidence type="ECO:0000259" key="1">
    <source>
        <dbReference type="Pfam" id="PF01261"/>
    </source>
</evidence>
<dbReference type="SUPFAM" id="SSF51658">
    <property type="entry name" value="Xylose isomerase-like"/>
    <property type="match status" value="1"/>
</dbReference>
<dbReference type="PANTHER" id="PTHR12110:SF21">
    <property type="entry name" value="XYLOSE ISOMERASE-LIKE TIM BARREL DOMAIN-CONTAINING PROTEIN"/>
    <property type="match status" value="1"/>
</dbReference>
<keyword evidence="2" id="KW-0413">Isomerase</keyword>
<dbReference type="Pfam" id="PF01261">
    <property type="entry name" value="AP_endonuc_2"/>
    <property type="match status" value="1"/>
</dbReference>
<reference evidence="2 3" key="1">
    <citation type="submission" date="2021-01" db="EMBL/GenBank/DDBJ databases">
        <title>Genomic Encyclopedia of Type Strains, Phase IV (KMG-IV): sequencing the most valuable type-strain genomes for metagenomic binning, comparative biology and taxonomic classification.</title>
        <authorList>
            <person name="Goeker M."/>
        </authorList>
    </citation>
    <scope>NUCLEOTIDE SEQUENCE [LARGE SCALE GENOMIC DNA]</scope>
    <source>
        <strain evidence="2 3">DSM 23711</strain>
    </source>
</reference>
<dbReference type="EMBL" id="JAFBDR010000004">
    <property type="protein sequence ID" value="MBM7570645.1"/>
    <property type="molecule type" value="Genomic_DNA"/>
</dbReference>
<proteinExistence type="predicted"/>
<dbReference type="Proteomes" id="UP001296943">
    <property type="component" value="Unassembled WGS sequence"/>
</dbReference>